<sequence>MLEMLYAFSIFLLIVSFFPLCMKYLLDNEGLEARVSRMEWQVFVSQLKKELRLSEGLEVYENKVILRKNGQNVIYEKYGTNLRRRVNYEGHEIVLQKVDTFNFTPIQDGMKLTVKDLYHQSHSALLFSYIELEEENAAE</sequence>
<keyword evidence="1" id="KW-1133">Transmembrane helix</keyword>
<gene>
    <name evidence="2" type="ORF">KHA94_13875</name>
</gene>
<evidence type="ECO:0000313" key="2">
    <source>
        <dbReference type="EMBL" id="MBS4191273.1"/>
    </source>
</evidence>
<keyword evidence="1" id="KW-0812">Transmembrane</keyword>
<dbReference type="NCBIfam" id="NF041002">
    <property type="entry name" value="pilin_ComGF"/>
    <property type="match status" value="1"/>
</dbReference>
<evidence type="ECO:0000256" key="1">
    <source>
        <dbReference type="SAM" id="Phobius"/>
    </source>
</evidence>
<organism evidence="2 3">
    <name type="scientific">Cytobacillus citreus</name>
    <dbReference type="NCBI Taxonomy" id="2833586"/>
    <lineage>
        <taxon>Bacteria</taxon>
        <taxon>Bacillati</taxon>
        <taxon>Bacillota</taxon>
        <taxon>Bacilli</taxon>
        <taxon>Bacillales</taxon>
        <taxon>Bacillaceae</taxon>
        <taxon>Cytobacillus</taxon>
    </lineage>
</organism>
<keyword evidence="1" id="KW-0472">Membrane</keyword>
<accession>A0ABS5NV49</accession>
<feature type="transmembrane region" description="Helical" evidence="1">
    <location>
        <begin position="6"/>
        <end position="26"/>
    </location>
</feature>
<dbReference type="Proteomes" id="UP000681027">
    <property type="component" value="Unassembled WGS sequence"/>
</dbReference>
<name>A0ABS5NV49_9BACI</name>
<proteinExistence type="predicted"/>
<dbReference type="InterPro" id="IPR016977">
    <property type="entry name" value="ComGF"/>
</dbReference>
<dbReference type="Pfam" id="PF15980">
    <property type="entry name" value="ComGF"/>
    <property type="match status" value="1"/>
</dbReference>
<reference evidence="2 3" key="1">
    <citation type="submission" date="2021-05" db="EMBL/GenBank/DDBJ databases">
        <title>Novel Bacillus species.</title>
        <authorList>
            <person name="Liu G."/>
        </authorList>
    </citation>
    <scope>NUCLEOTIDE SEQUENCE [LARGE SCALE GENOMIC DNA]</scope>
    <source>
        <strain evidence="2 3">FJAT-49705</strain>
    </source>
</reference>
<comment type="caution">
    <text evidence="2">The sequence shown here is derived from an EMBL/GenBank/DDBJ whole genome shotgun (WGS) entry which is preliminary data.</text>
</comment>
<protein>
    <submittedName>
        <fullName evidence="2">ComGF family competence protein</fullName>
    </submittedName>
</protein>
<keyword evidence="3" id="KW-1185">Reference proteome</keyword>
<dbReference type="EMBL" id="JAGYPM010000003">
    <property type="protein sequence ID" value="MBS4191273.1"/>
    <property type="molecule type" value="Genomic_DNA"/>
</dbReference>
<evidence type="ECO:0000313" key="3">
    <source>
        <dbReference type="Proteomes" id="UP000681027"/>
    </source>
</evidence>